<dbReference type="AlphaFoldDB" id="A0A2U1PZD0"/>
<evidence type="ECO:0000256" key="1">
    <source>
        <dbReference type="ARBA" id="ARBA00023117"/>
    </source>
</evidence>
<reference evidence="5 6" key="1">
    <citation type="journal article" date="2018" name="Mol. Plant">
        <title>The genome of Artemisia annua provides insight into the evolution of Asteraceae family and artemisinin biosynthesis.</title>
        <authorList>
            <person name="Shen Q."/>
            <person name="Zhang L."/>
            <person name="Liao Z."/>
            <person name="Wang S."/>
            <person name="Yan T."/>
            <person name="Shi P."/>
            <person name="Liu M."/>
            <person name="Fu X."/>
            <person name="Pan Q."/>
            <person name="Wang Y."/>
            <person name="Lv Z."/>
            <person name="Lu X."/>
            <person name="Zhang F."/>
            <person name="Jiang W."/>
            <person name="Ma Y."/>
            <person name="Chen M."/>
            <person name="Hao X."/>
            <person name="Li L."/>
            <person name="Tang Y."/>
            <person name="Lv G."/>
            <person name="Zhou Y."/>
            <person name="Sun X."/>
            <person name="Brodelius P.E."/>
            <person name="Rose J.K.C."/>
            <person name="Tang K."/>
        </authorList>
    </citation>
    <scope>NUCLEOTIDE SEQUENCE [LARGE SCALE GENOMIC DNA]</scope>
    <source>
        <strain evidence="6">cv. Huhao1</strain>
        <tissue evidence="5">Leaf</tissue>
    </source>
</reference>
<dbReference type="STRING" id="35608.A0A2U1PZD0"/>
<evidence type="ECO:0000259" key="4">
    <source>
        <dbReference type="PROSITE" id="PS50014"/>
    </source>
</evidence>
<keyword evidence="6" id="KW-1185">Reference proteome</keyword>
<evidence type="ECO:0000313" key="6">
    <source>
        <dbReference type="Proteomes" id="UP000245207"/>
    </source>
</evidence>
<feature type="region of interest" description="Disordered" evidence="3">
    <location>
        <begin position="55"/>
        <end position="79"/>
    </location>
</feature>
<feature type="domain" description="Bromo" evidence="4">
    <location>
        <begin position="81"/>
        <end position="131"/>
    </location>
</feature>
<dbReference type="Proteomes" id="UP000245207">
    <property type="component" value="Unassembled WGS sequence"/>
</dbReference>
<comment type="caution">
    <text evidence="5">The sequence shown here is derived from an EMBL/GenBank/DDBJ whole genome shotgun (WGS) entry which is preliminary data.</text>
</comment>
<dbReference type="Pfam" id="PF00439">
    <property type="entry name" value="Bromodomain"/>
    <property type="match status" value="1"/>
</dbReference>
<dbReference type="SMART" id="SM00297">
    <property type="entry name" value="BROMO"/>
    <property type="match status" value="1"/>
</dbReference>
<protein>
    <submittedName>
        <fullName evidence="5">Bromodomain-containing protein</fullName>
    </submittedName>
</protein>
<dbReference type="PROSITE" id="PS50014">
    <property type="entry name" value="BROMODOMAIN_2"/>
    <property type="match status" value="1"/>
</dbReference>
<accession>A0A2U1PZD0</accession>
<feature type="region of interest" description="Disordered" evidence="3">
    <location>
        <begin position="1"/>
        <end position="24"/>
    </location>
</feature>
<dbReference type="PANTHER" id="PTHR45926">
    <property type="entry name" value="OSJNBA0053K19.4 PROTEIN"/>
    <property type="match status" value="1"/>
</dbReference>
<proteinExistence type="predicted"/>
<dbReference type="EMBL" id="PKPP01000570">
    <property type="protein sequence ID" value="PWA91130.1"/>
    <property type="molecule type" value="Genomic_DNA"/>
</dbReference>
<sequence length="160" mass="18638">MDAAASLQDVQIIDSEEQHQQQPSLRVDHLGQNVDQIFLQVDQLEKRLNEVEQFYSKSGKKQSNTSKASSVIRDRDKDKPIIEKPMDFSTIEKKWKAKDGTGYTNVREMCADVRLIFKNAMKYNDERHDVHVMAKTLLDKFEEKWLQLLPKVDEEVNSDI</sequence>
<dbReference type="InterPro" id="IPR001487">
    <property type="entry name" value="Bromodomain"/>
</dbReference>
<organism evidence="5 6">
    <name type="scientific">Artemisia annua</name>
    <name type="common">Sweet wormwood</name>
    <dbReference type="NCBI Taxonomy" id="35608"/>
    <lineage>
        <taxon>Eukaryota</taxon>
        <taxon>Viridiplantae</taxon>
        <taxon>Streptophyta</taxon>
        <taxon>Embryophyta</taxon>
        <taxon>Tracheophyta</taxon>
        <taxon>Spermatophyta</taxon>
        <taxon>Magnoliopsida</taxon>
        <taxon>eudicotyledons</taxon>
        <taxon>Gunneridae</taxon>
        <taxon>Pentapetalae</taxon>
        <taxon>asterids</taxon>
        <taxon>campanulids</taxon>
        <taxon>Asterales</taxon>
        <taxon>Asteraceae</taxon>
        <taxon>Asteroideae</taxon>
        <taxon>Anthemideae</taxon>
        <taxon>Artemisiinae</taxon>
        <taxon>Artemisia</taxon>
    </lineage>
</organism>
<dbReference type="OrthoDB" id="21449at2759"/>
<evidence type="ECO:0000256" key="3">
    <source>
        <dbReference type="SAM" id="MobiDB-lite"/>
    </source>
</evidence>
<gene>
    <name evidence="5" type="ORF">CTI12_AA093170</name>
</gene>
<name>A0A2U1PZD0_ARTAN</name>
<dbReference type="Gene3D" id="1.20.920.10">
    <property type="entry name" value="Bromodomain-like"/>
    <property type="match status" value="1"/>
</dbReference>
<evidence type="ECO:0000313" key="5">
    <source>
        <dbReference type="EMBL" id="PWA91130.1"/>
    </source>
</evidence>
<keyword evidence="1 2" id="KW-0103">Bromodomain</keyword>
<dbReference type="PRINTS" id="PR00503">
    <property type="entry name" value="BROMODOMAIN"/>
</dbReference>
<dbReference type="SUPFAM" id="SSF47370">
    <property type="entry name" value="Bromodomain"/>
    <property type="match status" value="1"/>
</dbReference>
<evidence type="ECO:0000256" key="2">
    <source>
        <dbReference type="PROSITE-ProRule" id="PRU00035"/>
    </source>
</evidence>
<dbReference type="InterPro" id="IPR036427">
    <property type="entry name" value="Bromodomain-like_sf"/>
</dbReference>